<feature type="transmembrane region" description="Helical" evidence="15">
    <location>
        <begin position="32"/>
        <end position="51"/>
    </location>
</feature>
<feature type="transmembrane region" description="Helical" evidence="15">
    <location>
        <begin position="373"/>
        <end position="393"/>
    </location>
</feature>
<dbReference type="InterPro" id="IPR007185">
    <property type="entry name" value="DNA_pol_a/d/e_bsu"/>
</dbReference>
<evidence type="ECO:0000259" key="17">
    <source>
        <dbReference type="Pfam" id="PF04042"/>
    </source>
</evidence>
<name>A0AAW2RZV3_SESRA</name>
<evidence type="ECO:0000256" key="6">
    <source>
        <dbReference type="ARBA" id="ARBA00022475"/>
    </source>
</evidence>
<dbReference type="Gene3D" id="1.20.1740.10">
    <property type="entry name" value="Amino acid/polyamine transporter I"/>
    <property type="match status" value="1"/>
</dbReference>
<evidence type="ECO:0000259" key="16">
    <source>
        <dbReference type="Pfam" id="PF01490"/>
    </source>
</evidence>
<keyword evidence="5" id="KW-0813">Transport</keyword>
<dbReference type="Gene3D" id="3.60.21.60">
    <property type="match status" value="1"/>
</dbReference>
<dbReference type="EMBL" id="JACGWJ010000012">
    <property type="protein sequence ID" value="KAL0385402.1"/>
    <property type="molecule type" value="Genomic_DNA"/>
</dbReference>
<feature type="transmembrane region" description="Helical" evidence="15">
    <location>
        <begin position="304"/>
        <end position="326"/>
    </location>
</feature>
<evidence type="ECO:0000313" key="19">
    <source>
        <dbReference type="EMBL" id="KAL0385402.1"/>
    </source>
</evidence>
<comment type="similarity">
    <text evidence="13">Belongs to the amino acid/polyamine transporter 2 family. Amino acid/auxin permease (AAAP) (TC 2.A.18.2) subfamily.</text>
</comment>
<evidence type="ECO:0000256" key="14">
    <source>
        <dbReference type="SAM" id="MobiDB-lite"/>
    </source>
</evidence>
<evidence type="ECO:0000256" key="5">
    <source>
        <dbReference type="ARBA" id="ARBA00022448"/>
    </source>
</evidence>
<feature type="compositionally biased region" description="Polar residues" evidence="14">
    <location>
        <begin position="647"/>
        <end position="658"/>
    </location>
</feature>
<feature type="domain" description="DNA polymerase alpha subunit B OB" evidence="18">
    <location>
        <begin position="762"/>
        <end position="841"/>
    </location>
</feature>
<comment type="caution">
    <text evidence="19">The sequence shown here is derived from an EMBL/GenBank/DDBJ whole genome shotgun (WGS) entry which is preliminary data.</text>
</comment>
<feature type="transmembrane region" description="Helical" evidence="15">
    <location>
        <begin position="262"/>
        <end position="284"/>
    </location>
</feature>
<evidence type="ECO:0000256" key="13">
    <source>
        <dbReference type="ARBA" id="ARBA00061463"/>
    </source>
</evidence>
<gene>
    <name evidence="19" type="ORF">Sradi_2934500</name>
</gene>
<dbReference type="InterPro" id="IPR013057">
    <property type="entry name" value="AA_transpt_TM"/>
</dbReference>
<evidence type="ECO:0000256" key="7">
    <source>
        <dbReference type="ARBA" id="ARBA00022692"/>
    </source>
</evidence>
<dbReference type="Pfam" id="PF01490">
    <property type="entry name" value="Aa_trans"/>
    <property type="match status" value="1"/>
</dbReference>
<feature type="domain" description="Amino acid transporter transmembrane" evidence="16">
    <location>
        <begin position="29"/>
        <end position="423"/>
    </location>
</feature>
<keyword evidence="11 15" id="KW-0472">Membrane</keyword>
<feature type="region of interest" description="Disordered" evidence="14">
    <location>
        <begin position="848"/>
        <end position="869"/>
    </location>
</feature>
<protein>
    <recommendedName>
        <fullName evidence="4">DNA polymerase alpha subunit B</fullName>
    </recommendedName>
</protein>
<dbReference type="GO" id="GO:0005658">
    <property type="term" value="C:alpha DNA polymerase:primase complex"/>
    <property type="evidence" value="ECO:0007669"/>
    <property type="project" value="TreeGrafter"/>
</dbReference>
<keyword evidence="8" id="KW-0235">DNA replication</keyword>
<dbReference type="AlphaFoldDB" id="A0AAW2RZV3"/>
<dbReference type="PANTHER" id="PTHR23061:SF12">
    <property type="entry name" value="DNA POLYMERASE ALPHA SUBUNIT B"/>
    <property type="match status" value="1"/>
</dbReference>
<keyword evidence="10 15" id="KW-1133">Transmembrane helix</keyword>
<feature type="transmembrane region" description="Helical" evidence="15">
    <location>
        <begin position="58"/>
        <end position="79"/>
    </location>
</feature>
<keyword evidence="9" id="KW-0029">Amino-acid transport</keyword>
<feature type="transmembrane region" description="Helical" evidence="15">
    <location>
        <begin position="405"/>
        <end position="426"/>
    </location>
</feature>
<dbReference type="GO" id="GO:0006270">
    <property type="term" value="P:DNA replication initiation"/>
    <property type="evidence" value="ECO:0007669"/>
    <property type="project" value="TreeGrafter"/>
</dbReference>
<feature type="transmembrane region" description="Helical" evidence="15">
    <location>
        <begin position="175"/>
        <end position="198"/>
    </location>
</feature>
<feature type="compositionally biased region" description="Basic and acidic residues" evidence="14">
    <location>
        <begin position="635"/>
        <end position="646"/>
    </location>
</feature>
<dbReference type="GO" id="GO:0015171">
    <property type="term" value="F:amino acid transmembrane transporter activity"/>
    <property type="evidence" value="ECO:0007669"/>
    <property type="project" value="UniProtKB-ARBA"/>
</dbReference>
<evidence type="ECO:0000256" key="11">
    <source>
        <dbReference type="ARBA" id="ARBA00023136"/>
    </source>
</evidence>
<feature type="domain" description="DNA polymerase alpha/delta/epsilon subunit B" evidence="17">
    <location>
        <begin position="880"/>
        <end position="1093"/>
    </location>
</feature>
<dbReference type="PANTHER" id="PTHR23061">
    <property type="entry name" value="DNA POLYMERASE 2 ALPHA 70 KDA SUBUNIT"/>
    <property type="match status" value="1"/>
</dbReference>
<feature type="transmembrane region" description="Helical" evidence="15">
    <location>
        <begin position="152"/>
        <end position="169"/>
    </location>
</feature>
<reference evidence="19" key="2">
    <citation type="journal article" date="2024" name="Plant">
        <title>Genomic evolution and insights into agronomic trait innovations of Sesamum species.</title>
        <authorList>
            <person name="Miao H."/>
            <person name="Wang L."/>
            <person name="Qu L."/>
            <person name="Liu H."/>
            <person name="Sun Y."/>
            <person name="Le M."/>
            <person name="Wang Q."/>
            <person name="Wei S."/>
            <person name="Zheng Y."/>
            <person name="Lin W."/>
            <person name="Duan Y."/>
            <person name="Cao H."/>
            <person name="Xiong S."/>
            <person name="Wang X."/>
            <person name="Wei L."/>
            <person name="Li C."/>
            <person name="Ma Q."/>
            <person name="Ju M."/>
            <person name="Zhao R."/>
            <person name="Li G."/>
            <person name="Mu C."/>
            <person name="Tian Q."/>
            <person name="Mei H."/>
            <person name="Zhang T."/>
            <person name="Gao T."/>
            <person name="Zhang H."/>
        </authorList>
    </citation>
    <scope>NUCLEOTIDE SEQUENCE</scope>
    <source>
        <strain evidence="19">G02</strain>
    </source>
</reference>
<evidence type="ECO:0000256" key="3">
    <source>
        <dbReference type="ARBA" id="ARBA00007299"/>
    </source>
</evidence>
<reference evidence="19" key="1">
    <citation type="submission" date="2020-06" db="EMBL/GenBank/DDBJ databases">
        <authorList>
            <person name="Li T."/>
            <person name="Hu X."/>
            <person name="Zhang T."/>
            <person name="Song X."/>
            <person name="Zhang H."/>
            <person name="Dai N."/>
            <person name="Sheng W."/>
            <person name="Hou X."/>
            <person name="Wei L."/>
        </authorList>
    </citation>
    <scope>NUCLEOTIDE SEQUENCE</scope>
    <source>
        <strain evidence="19">G02</strain>
        <tissue evidence="19">Leaf</tissue>
    </source>
</reference>
<sequence>MGTDEPKKHEKSAEEKAIDDWLPITSSRTAKWWYSAFHNVTAMVGAGVLSLPYAMSSLGWGPGVTLMILSWLITLYTLWQMVEMHEIVPGKRFDRYHELGQHAFGEKLGLYIVVPQQVVVEVSTCIIYMVTGGKSLKKFHQTVCPDCSDFKLTYFILIFASVHFVLSHLPNFNSISIVSLAAAVMSLTYSTIAWAAALGKGVHNDVDYSLRGKNPAENVFNFCNALGEIAFAYAGHNVVLEIQATIPSTPIKPSKKPMWKGVIFAYAVVALCYFPVAFVGYYIYGNTVDDNILITLEKPTWLIAAANIFVLIHVIGSYQIYAMPVFDMMETFLVKQVKFKPSFTLRFITRTVYVAFTMIVGMTFPFFGALVGFFGGFALAPTTYFLPCIIWLIVVKTKKFSFSWFLNWIFIVFGVILMLLAPIGGLRNIILSAQNYKFYHATTFPIRCWAPSKWAGLEPCPNIQPDPGRWDPIYYYSSVTLEANISRHFSYGSRILIGNPNPELRIAKMEEEIKAEFTKNSFSFDDEEEILQKCEIVFSFPRFFAGREFTEGAKFVMYKLSASDLVSSWDLYAINRSLDSTVRSSHMGAFLEHLQSEQLNKVREKESGLHLYSNDVAMILNGNYEDVEGILHTPPDKRTLAHEKPSDSAQKTNGSRFTSGKPLESVTPFGSRKNKFVVQSTLNEHSSMQTIKVEEDHDNSEDDIIKRLQPSQKCSLLIDRSKPEPGCRFMYDRIEDKFNFLEDCIKKRATAYVSSRRYEEPVDPSVASQKSIFAVGLICCEEEGRLKEKPILLQSSVEHSGGQRVRLDLQKLDQFSIFPGQVVGVEGHNPSGHCLIASKIIDYVPLSGTSSEQHPSKRQATDHSLHLTNSSHDTSEVSLIVAAGPFTTSDNLFFEPLTELLAYARRKQPQLLVLLGPFIDSDHPELRKGTINQTFEEMFQLEILGKIQDYVEYMGSAVRVILMPSIRDANHDFVFPQPAFDIHPADFNHQIYSISNPGMFRANEVKVACCTVDILKHLSAEEICRNPQGGSKQRLTNLAKHILNQHRHVRCFYPLYPPAEDVPLDFSLAKEALHISSIPDILILPSDLAHFVKVLSFGEGNDGEEQRKCICVNPGRLARGEGGGFFVEINYRGNPDSSNASIIRI</sequence>
<dbReference type="InterPro" id="IPR016722">
    <property type="entry name" value="DNA_pol_alpha_bsu"/>
</dbReference>
<keyword evidence="6" id="KW-1003">Cell membrane</keyword>
<accession>A0AAW2RZV3</accession>
<evidence type="ECO:0000256" key="10">
    <source>
        <dbReference type="ARBA" id="ARBA00022989"/>
    </source>
</evidence>
<feature type="transmembrane region" description="Helical" evidence="15">
    <location>
        <begin position="108"/>
        <end position="131"/>
    </location>
</feature>
<dbReference type="Pfam" id="PF22062">
    <property type="entry name" value="OB_DPOA2"/>
    <property type="match status" value="1"/>
</dbReference>
<organism evidence="19">
    <name type="scientific">Sesamum radiatum</name>
    <name type="common">Black benniseed</name>
    <dbReference type="NCBI Taxonomy" id="300843"/>
    <lineage>
        <taxon>Eukaryota</taxon>
        <taxon>Viridiplantae</taxon>
        <taxon>Streptophyta</taxon>
        <taxon>Embryophyta</taxon>
        <taxon>Tracheophyta</taxon>
        <taxon>Spermatophyta</taxon>
        <taxon>Magnoliopsida</taxon>
        <taxon>eudicotyledons</taxon>
        <taxon>Gunneridae</taxon>
        <taxon>Pentapetalae</taxon>
        <taxon>asterids</taxon>
        <taxon>lamiids</taxon>
        <taxon>Lamiales</taxon>
        <taxon>Pedaliaceae</taxon>
        <taxon>Sesamum</taxon>
    </lineage>
</organism>
<dbReference type="FunFam" id="1.20.1740.10:FF:000033">
    <property type="entry name" value="Lysine histidine transporter 1"/>
    <property type="match status" value="1"/>
</dbReference>
<comment type="similarity">
    <text evidence="3">Belongs to the DNA polymerase alpha subunit B family.</text>
</comment>
<evidence type="ECO:0000256" key="1">
    <source>
        <dbReference type="ARBA" id="ARBA00004123"/>
    </source>
</evidence>
<evidence type="ECO:0000256" key="2">
    <source>
        <dbReference type="ARBA" id="ARBA00004651"/>
    </source>
</evidence>
<dbReference type="Pfam" id="PF04042">
    <property type="entry name" value="DNA_pol_E_B"/>
    <property type="match status" value="1"/>
</dbReference>
<keyword evidence="12" id="KW-0539">Nucleus</keyword>
<keyword evidence="7 15" id="KW-0812">Transmembrane</keyword>
<evidence type="ECO:0000259" key="18">
    <source>
        <dbReference type="Pfam" id="PF22062"/>
    </source>
</evidence>
<dbReference type="FunFam" id="3.60.21.60:FF:000004">
    <property type="entry name" value="DNA polymerase alpha subunit B"/>
    <property type="match status" value="1"/>
</dbReference>
<dbReference type="InterPro" id="IPR054300">
    <property type="entry name" value="OB_DPOA2"/>
</dbReference>
<proteinExistence type="inferred from homology"/>
<dbReference type="GO" id="GO:0003677">
    <property type="term" value="F:DNA binding"/>
    <property type="evidence" value="ECO:0007669"/>
    <property type="project" value="InterPro"/>
</dbReference>
<evidence type="ECO:0000256" key="9">
    <source>
        <dbReference type="ARBA" id="ARBA00022970"/>
    </source>
</evidence>
<evidence type="ECO:0000256" key="12">
    <source>
        <dbReference type="ARBA" id="ARBA00023242"/>
    </source>
</evidence>
<evidence type="ECO:0000256" key="4">
    <source>
        <dbReference type="ARBA" id="ARBA00018596"/>
    </source>
</evidence>
<evidence type="ECO:0000256" key="8">
    <source>
        <dbReference type="ARBA" id="ARBA00022705"/>
    </source>
</evidence>
<feature type="transmembrane region" description="Helical" evidence="15">
    <location>
        <begin position="347"/>
        <end position="367"/>
    </location>
</feature>
<evidence type="ECO:0000256" key="15">
    <source>
        <dbReference type="SAM" id="Phobius"/>
    </source>
</evidence>
<comment type="subcellular location">
    <subcellularLocation>
        <location evidence="2">Cell membrane</location>
        <topology evidence="2">Multi-pass membrane protein</topology>
    </subcellularLocation>
    <subcellularLocation>
        <location evidence="1">Nucleus</location>
    </subcellularLocation>
</comment>
<dbReference type="GO" id="GO:0005886">
    <property type="term" value="C:plasma membrane"/>
    <property type="evidence" value="ECO:0007669"/>
    <property type="project" value="UniProtKB-SubCell"/>
</dbReference>
<feature type="region of interest" description="Disordered" evidence="14">
    <location>
        <begin position="635"/>
        <end position="664"/>
    </location>
</feature>